<proteinExistence type="predicted"/>
<evidence type="ECO:0000256" key="1">
    <source>
        <dbReference type="ARBA" id="ARBA00022679"/>
    </source>
</evidence>
<dbReference type="AlphaFoldDB" id="A0A2A5J3Y4"/>
<dbReference type="Pfam" id="PF13508">
    <property type="entry name" value="Acetyltransf_7"/>
    <property type="match status" value="1"/>
</dbReference>
<feature type="domain" description="N-acetyltransferase" evidence="3">
    <location>
        <begin position="31"/>
        <end position="178"/>
    </location>
</feature>
<accession>A0A2A5J3Y4</accession>
<organism evidence="4 5">
    <name type="scientific">Rhodococcus qingshengii</name>
    <dbReference type="NCBI Taxonomy" id="334542"/>
    <lineage>
        <taxon>Bacteria</taxon>
        <taxon>Bacillati</taxon>
        <taxon>Actinomycetota</taxon>
        <taxon>Actinomycetes</taxon>
        <taxon>Mycobacteriales</taxon>
        <taxon>Nocardiaceae</taxon>
        <taxon>Rhodococcus</taxon>
        <taxon>Rhodococcus erythropolis group</taxon>
    </lineage>
</organism>
<comment type="caution">
    <text evidence="4">The sequence shown here is derived from an EMBL/GenBank/DDBJ whole genome shotgun (WGS) entry which is preliminary data.</text>
</comment>
<evidence type="ECO:0000256" key="2">
    <source>
        <dbReference type="ARBA" id="ARBA00023315"/>
    </source>
</evidence>
<dbReference type="GO" id="GO:0016747">
    <property type="term" value="F:acyltransferase activity, transferring groups other than amino-acyl groups"/>
    <property type="evidence" value="ECO:0007669"/>
    <property type="project" value="InterPro"/>
</dbReference>
<evidence type="ECO:0000313" key="5">
    <source>
        <dbReference type="Proteomes" id="UP000230886"/>
    </source>
</evidence>
<dbReference type="InterPro" id="IPR050680">
    <property type="entry name" value="YpeA/RimI_acetyltransf"/>
</dbReference>
<dbReference type="Gene3D" id="3.40.630.30">
    <property type="match status" value="1"/>
</dbReference>
<dbReference type="RefSeq" id="WP_075835979.1">
    <property type="nucleotide sequence ID" value="NZ_JAKEDO010000022.1"/>
</dbReference>
<reference evidence="4 5" key="1">
    <citation type="submission" date="2017-07" db="EMBL/GenBank/DDBJ databases">
        <title>Draft sequence of Rhodococcus enclensis 23b-28.</title>
        <authorList>
            <person name="Besaury L."/>
            <person name="Sancelme M."/>
            <person name="Amato P."/>
            <person name="Lallement A."/>
            <person name="Delort A.-M."/>
        </authorList>
    </citation>
    <scope>NUCLEOTIDE SEQUENCE [LARGE SCALE GENOMIC DNA]</scope>
    <source>
        <strain evidence="4 5">23b-28</strain>
    </source>
</reference>
<keyword evidence="1 4" id="KW-0808">Transferase</keyword>
<evidence type="ECO:0000313" key="4">
    <source>
        <dbReference type="EMBL" id="PCK24305.1"/>
    </source>
</evidence>
<protein>
    <submittedName>
        <fullName evidence="4">N-acetyltransferase</fullName>
    </submittedName>
</protein>
<dbReference type="SUPFAM" id="SSF55729">
    <property type="entry name" value="Acyl-CoA N-acyltransferases (Nat)"/>
    <property type="match status" value="1"/>
</dbReference>
<keyword evidence="2" id="KW-0012">Acyltransferase</keyword>
<dbReference type="PROSITE" id="PS51186">
    <property type="entry name" value="GNAT"/>
    <property type="match status" value="1"/>
</dbReference>
<dbReference type="PANTHER" id="PTHR43420">
    <property type="entry name" value="ACETYLTRANSFERASE"/>
    <property type="match status" value="1"/>
</dbReference>
<name>A0A2A5J3Y4_RHOSG</name>
<dbReference type="EMBL" id="NOVD01000032">
    <property type="protein sequence ID" value="PCK24305.1"/>
    <property type="molecule type" value="Genomic_DNA"/>
</dbReference>
<sequence length="195" mass="21527">MSADLGDGASPVIEEVADDSGLRWMGRLFASTISGVTPQSVGTIAAQHEHDPDWVKLAMRDEDRRVIAALSSHLPLTLAQGAARFVDEDAGYQLALRTRVLEHLAVHPSHRGRGYARALLARAEELHRGQTDVDLWFGFLDERERGAAAFYDELGFIRVETPAELPAPAHVLEHATLVRRGQWFYKLLIAPSPTT</sequence>
<dbReference type="InterPro" id="IPR000182">
    <property type="entry name" value="GNAT_dom"/>
</dbReference>
<dbReference type="Proteomes" id="UP000230886">
    <property type="component" value="Unassembled WGS sequence"/>
</dbReference>
<gene>
    <name evidence="4" type="ORF">CHR55_26310</name>
</gene>
<dbReference type="InterPro" id="IPR016181">
    <property type="entry name" value="Acyl_CoA_acyltransferase"/>
</dbReference>
<evidence type="ECO:0000259" key="3">
    <source>
        <dbReference type="PROSITE" id="PS51186"/>
    </source>
</evidence>
<dbReference type="CDD" id="cd04301">
    <property type="entry name" value="NAT_SF"/>
    <property type="match status" value="1"/>
</dbReference>